<sequence length="700" mass="77964">MSITCSVCLTENSDNALTCTVCGSSLTSVQSAGFELRTGTVLGGGKYKIEKILGQGGFGITYQATAVNNSAPVAIKELLPEKCVRQGTKIIWPFSITPKFRLEQIKKFKEEAECLSKCNHPNIVPVYAWFEENNTAYLVMALITGKSLSKILESEGILPESRVKHYMLQIAGALKCVHSNKLLHRDIKPDNIIVDIQDRAILIDFGAAREFIAGQTNNMTQMLTHGYAPLEQYAYSARRGPSTDIYAVCASMYHLLTSTIPASALLERQGTDRLIPPRQIVPSIHPQTEQIILVGMSMQVGDRFQNADELIDALNGNFVPPNLRKARQLVQQGQLAESVEKYEQCLVQDPNNSIAAVELAMVLTYLDNFKAGTAARRAMQLSPKDGRIYGVLGLIHCREANWSEAVKQLQQAVILAPNEAWIWANFAWALGKLGNWTQAKSAADKSIELDRNSPFALGVKSWISLNQNQWYEAIRSATPAIFQSKKYNHSQQSKESKDLQSWVYPCLTIAMEKALAGKQAPDLERCLQDFLTQLPNNAFALGFKGWKAARDKKWSEAVASLEQASHQGNVPDWVCLNLAIAREELRDLQGAIQTLEFYQQNYGDNALSLFRLGTLLGRQGQYSQARTYLEIAVQLKPDYAEAYHNLGWVLLQLGLEHNQAQNFRDMRLAYAQAVQLYKQQQKLALSGAIEQAFKAIGVEL</sequence>
<evidence type="ECO:0000256" key="1">
    <source>
        <dbReference type="ARBA" id="ARBA00022679"/>
    </source>
</evidence>
<evidence type="ECO:0000256" key="3">
    <source>
        <dbReference type="ARBA" id="ARBA00022777"/>
    </source>
</evidence>
<evidence type="ECO:0000256" key="4">
    <source>
        <dbReference type="ARBA" id="ARBA00022840"/>
    </source>
</evidence>
<feature type="binding site" evidence="6">
    <location>
        <position position="76"/>
    </location>
    <ligand>
        <name>ATP</name>
        <dbReference type="ChEBI" id="CHEBI:30616"/>
    </ligand>
</feature>
<dbReference type="PROSITE" id="PS50005">
    <property type="entry name" value="TPR"/>
    <property type="match status" value="2"/>
</dbReference>
<protein>
    <submittedName>
        <fullName evidence="8">Protein kinase</fullName>
    </submittedName>
</protein>
<dbReference type="Proteomes" id="UP000641954">
    <property type="component" value="Unassembled WGS sequence"/>
</dbReference>
<comment type="caution">
    <text evidence="8">The sequence shown here is derived from an EMBL/GenBank/DDBJ whole genome shotgun (WGS) entry which is preliminary data.</text>
</comment>
<dbReference type="PANTHER" id="PTHR43289:SF34">
    <property type="entry name" value="SERINE_THREONINE-PROTEIN KINASE YBDM-RELATED"/>
    <property type="match status" value="1"/>
</dbReference>
<gene>
    <name evidence="8" type="ORF">H6G72_11800</name>
</gene>
<keyword evidence="3 8" id="KW-0418">Kinase</keyword>
<dbReference type="Gene3D" id="3.30.200.20">
    <property type="entry name" value="Phosphorylase Kinase, domain 1"/>
    <property type="match status" value="1"/>
</dbReference>
<dbReference type="Pfam" id="PF00069">
    <property type="entry name" value="Pkinase"/>
    <property type="match status" value="1"/>
</dbReference>
<dbReference type="InterPro" id="IPR019734">
    <property type="entry name" value="TPR_rpt"/>
</dbReference>
<keyword evidence="4 6" id="KW-0067">ATP-binding</keyword>
<dbReference type="SUPFAM" id="SSF48452">
    <property type="entry name" value="TPR-like"/>
    <property type="match status" value="2"/>
</dbReference>
<accession>A0ABR8ED55</accession>
<feature type="domain" description="Protein kinase" evidence="7">
    <location>
        <begin position="47"/>
        <end position="366"/>
    </location>
</feature>
<dbReference type="InterPro" id="IPR011009">
    <property type="entry name" value="Kinase-like_dom_sf"/>
</dbReference>
<evidence type="ECO:0000256" key="2">
    <source>
        <dbReference type="ARBA" id="ARBA00022741"/>
    </source>
</evidence>
<evidence type="ECO:0000256" key="5">
    <source>
        <dbReference type="PROSITE-ProRule" id="PRU00339"/>
    </source>
</evidence>
<dbReference type="SMART" id="SM00028">
    <property type="entry name" value="TPR"/>
    <property type="match status" value="6"/>
</dbReference>
<feature type="repeat" description="TPR" evidence="5">
    <location>
        <begin position="606"/>
        <end position="639"/>
    </location>
</feature>
<dbReference type="PROSITE" id="PS00107">
    <property type="entry name" value="PROTEIN_KINASE_ATP"/>
    <property type="match status" value="1"/>
</dbReference>
<dbReference type="InterPro" id="IPR017441">
    <property type="entry name" value="Protein_kinase_ATP_BS"/>
</dbReference>
<organism evidence="8 9">
    <name type="scientific">Planktothricoides raciborskii FACHB-1370</name>
    <dbReference type="NCBI Taxonomy" id="2949576"/>
    <lineage>
        <taxon>Bacteria</taxon>
        <taxon>Bacillati</taxon>
        <taxon>Cyanobacteriota</taxon>
        <taxon>Cyanophyceae</taxon>
        <taxon>Oscillatoriophycideae</taxon>
        <taxon>Oscillatoriales</taxon>
        <taxon>Oscillatoriaceae</taxon>
        <taxon>Planktothricoides</taxon>
    </lineage>
</organism>
<dbReference type="InterPro" id="IPR000719">
    <property type="entry name" value="Prot_kinase_dom"/>
</dbReference>
<dbReference type="CDD" id="cd14014">
    <property type="entry name" value="STKc_PknB_like"/>
    <property type="match status" value="1"/>
</dbReference>
<keyword evidence="5" id="KW-0802">TPR repeat</keyword>
<proteinExistence type="predicted"/>
<evidence type="ECO:0000256" key="6">
    <source>
        <dbReference type="PROSITE-ProRule" id="PRU10141"/>
    </source>
</evidence>
<keyword evidence="2 6" id="KW-0547">Nucleotide-binding</keyword>
<evidence type="ECO:0000313" key="9">
    <source>
        <dbReference type="Proteomes" id="UP000641954"/>
    </source>
</evidence>
<evidence type="ECO:0000259" key="7">
    <source>
        <dbReference type="PROSITE" id="PS50011"/>
    </source>
</evidence>
<dbReference type="SUPFAM" id="SSF56112">
    <property type="entry name" value="Protein kinase-like (PK-like)"/>
    <property type="match status" value="1"/>
</dbReference>
<reference evidence="8 9" key="1">
    <citation type="journal article" date="2020" name="ISME J.">
        <title>Comparative genomics reveals insights into cyanobacterial evolution and habitat adaptation.</title>
        <authorList>
            <person name="Chen M.Y."/>
            <person name="Teng W.K."/>
            <person name="Zhao L."/>
            <person name="Hu C.X."/>
            <person name="Zhou Y.K."/>
            <person name="Han B.P."/>
            <person name="Song L.R."/>
            <person name="Shu W.S."/>
        </authorList>
    </citation>
    <scope>NUCLEOTIDE SEQUENCE [LARGE SCALE GENOMIC DNA]</scope>
    <source>
        <strain evidence="8 9">FACHB-1370</strain>
    </source>
</reference>
<name>A0ABR8ED55_9CYAN</name>
<evidence type="ECO:0000313" key="8">
    <source>
        <dbReference type="EMBL" id="MBD2544510.1"/>
    </source>
</evidence>
<keyword evidence="1" id="KW-0808">Transferase</keyword>
<dbReference type="Gene3D" id="1.10.510.10">
    <property type="entry name" value="Transferase(Phosphotransferase) domain 1"/>
    <property type="match status" value="1"/>
</dbReference>
<dbReference type="RefSeq" id="WP_190878405.1">
    <property type="nucleotide sequence ID" value="NZ_JACJSK010000013.1"/>
</dbReference>
<keyword evidence="9" id="KW-1185">Reference proteome</keyword>
<dbReference type="InterPro" id="IPR011990">
    <property type="entry name" value="TPR-like_helical_dom_sf"/>
</dbReference>
<dbReference type="EMBL" id="JACJSK010000013">
    <property type="protein sequence ID" value="MBD2544510.1"/>
    <property type="molecule type" value="Genomic_DNA"/>
</dbReference>
<dbReference type="Pfam" id="PF13414">
    <property type="entry name" value="TPR_11"/>
    <property type="match status" value="1"/>
</dbReference>
<dbReference type="PROSITE" id="PS00108">
    <property type="entry name" value="PROTEIN_KINASE_ST"/>
    <property type="match status" value="1"/>
</dbReference>
<dbReference type="PROSITE" id="PS50011">
    <property type="entry name" value="PROTEIN_KINASE_DOM"/>
    <property type="match status" value="1"/>
</dbReference>
<dbReference type="Gene3D" id="1.25.40.10">
    <property type="entry name" value="Tetratricopeptide repeat domain"/>
    <property type="match status" value="2"/>
</dbReference>
<dbReference type="PANTHER" id="PTHR43289">
    <property type="entry name" value="MITOGEN-ACTIVATED PROTEIN KINASE KINASE KINASE 20-RELATED"/>
    <property type="match status" value="1"/>
</dbReference>
<dbReference type="SMART" id="SM00220">
    <property type="entry name" value="S_TKc"/>
    <property type="match status" value="1"/>
</dbReference>
<feature type="repeat" description="TPR" evidence="5">
    <location>
        <begin position="386"/>
        <end position="419"/>
    </location>
</feature>
<dbReference type="InterPro" id="IPR008271">
    <property type="entry name" value="Ser/Thr_kinase_AS"/>
</dbReference>
<dbReference type="GO" id="GO:0016301">
    <property type="term" value="F:kinase activity"/>
    <property type="evidence" value="ECO:0007669"/>
    <property type="project" value="UniProtKB-KW"/>
</dbReference>